<reference evidence="2" key="1">
    <citation type="submission" date="2011-07" db="EMBL/GenBank/DDBJ databases">
        <authorList>
            <consortium name="Caenorhabditis brenneri Sequencing and Analysis Consortium"/>
            <person name="Wilson R.K."/>
        </authorList>
    </citation>
    <scope>NUCLEOTIDE SEQUENCE [LARGE SCALE GENOMIC DNA]</scope>
    <source>
        <strain evidence="2">PB2801</strain>
    </source>
</reference>
<sequence>MDHDSIGCECFEIIPDENVPPEMPEMTIVQPDRKFDRDHEMSVASVFISSTPYTQSSSAPAPIKKQKLQLSSIATVKNPNRKPYSYKDRKYENAQERREIKKKLFMDLGIVRTNCGIDNEKKNREEAIKRKVTETIVTTYCELCEQNFSSSKMQLLHRMKNVSLVLTFANRFEMRPVQARCENFISLNASTLSRDKTKLFQVTCAMSQCDPNSSTMSVLVDKLAGIKEDELSRLHFAEMPGDVVAEVYAQKLQRTKDKKSQRYAAAGDDAAPVGCCFTSTRRFFHQAEIRNRRFAPHRNAKIGGCLEFTPWKSQSIC</sequence>
<organism evidence="2">
    <name type="scientific">Caenorhabditis brenneri</name>
    <name type="common">Nematode worm</name>
    <dbReference type="NCBI Taxonomy" id="135651"/>
    <lineage>
        <taxon>Eukaryota</taxon>
        <taxon>Metazoa</taxon>
        <taxon>Ecdysozoa</taxon>
        <taxon>Nematoda</taxon>
        <taxon>Chromadorea</taxon>
        <taxon>Rhabditida</taxon>
        <taxon>Rhabditina</taxon>
        <taxon>Rhabditomorpha</taxon>
        <taxon>Rhabditoidea</taxon>
        <taxon>Rhabditidae</taxon>
        <taxon>Peloderinae</taxon>
        <taxon>Caenorhabditis</taxon>
    </lineage>
</organism>
<dbReference type="EMBL" id="GL379793">
    <property type="protein sequence ID" value="EGT56497.1"/>
    <property type="molecule type" value="Genomic_DNA"/>
</dbReference>
<evidence type="ECO:0000313" key="1">
    <source>
        <dbReference type="EMBL" id="EGT56497.1"/>
    </source>
</evidence>
<keyword evidence="2" id="KW-1185">Reference proteome</keyword>
<dbReference type="eggNOG" id="KOG0350">
    <property type="taxonomic scope" value="Eukaryota"/>
</dbReference>
<dbReference type="OrthoDB" id="5813706at2759"/>
<name>G0MGL2_CAEBE</name>
<accession>G0MGL2</accession>
<gene>
    <name evidence="1" type="ORF">CAEBREN_15928</name>
</gene>
<evidence type="ECO:0000313" key="2">
    <source>
        <dbReference type="Proteomes" id="UP000008068"/>
    </source>
</evidence>
<proteinExistence type="predicted"/>
<dbReference type="Proteomes" id="UP000008068">
    <property type="component" value="Unassembled WGS sequence"/>
</dbReference>
<dbReference type="HOGENOM" id="CLU_877802_0_0_1"/>
<dbReference type="InParanoid" id="G0MGL2"/>
<dbReference type="AlphaFoldDB" id="G0MGL2"/>
<protein>
    <submittedName>
        <fullName evidence="1">Uncharacterized protein</fullName>
    </submittedName>
</protein>